<reference evidence="2 3" key="1">
    <citation type="journal article" date="2020" name="Biotechnol. Biofuels">
        <title>New insights from the biogas microbiome by comprehensive genome-resolved metagenomics of nearly 1600 species originating from multiple anaerobic digesters.</title>
        <authorList>
            <person name="Campanaro S."/>
            <person name="Treu L."/>
            <person name="Rodriguez-R L.M."/>
            <person name="Kovalovszki A."/>
            <person name="Ziels R.M."/>
            <person name="Maus I."/>
            <person name="Zhu X."/>
            <person name="Kougias P.G."/>
            <person name="Basile A."/>
            <person name="Luo G."/>
            <person name="Schluter A."/>
            <person name="Konstantinidis K.T."/>
            <person name="Angelidaki I."/>
        </authorList>
    </citation>
    <scope>NUCLEOTIDE SEQUENCE [LARGE SCALE GENOMIC DNA]</scope>
    <source>
        <strain evidence="2">AS05jafATM_89</strain>
    </source>
</reference>
<dbReference type="Proteomes" id="UP000576550">
    <property type="component" value="Unassembled WGS sequence"/>
</dbReference>
<organism evidence="2 3">
    <name type="scientific">Candidatus Dojkabacteria bacterium</name>
    <dbReference type="NCBI Taxonomy" id="2099670"/>
    <lineage>
        <taxon>Bacteria</taxon>
        <taxon>Candidatus Dojkabacteria</taxon>
    </lineage>
</organism>
<dbReference type="AlphaFoldDB" id="A0A832R957"/>
<feature type="transmembrane region" description="Helical" evidence="1">
    <location>
        <begin position="104"/>
        <end position="123"/>
    </location>
</feature>
<keyword evidence="1" id="KW-0472">Membrane</keyword>
<evidence type="ECO:0000256" key="1">
    <source>
        <dbReference type="SAM" id="Phobius"/>
    </source>
</evidence>
<feature type="transmembrane region" description="Helical" evidence="1">
    <location>
        <begin position="44"/>
        <end position="64"/>
    </location>
</feature>
<name>A0A832R957_9BACT</name>
<keyword evidence="1" id="KW-1133">Transmembrane helix</keyword>
<dbReference type="EMBL" id="DUTP01000005">
    <property type="protein sequence ID" value="HHX99588.1"/>
    <property type="molecule type" value="Genomic_DNA"/>
</dbReference>
<evidence type="ECO:0000313" key="2">
    <source>
        <dbReference type="EMBL" id="HHX99588.1"/>
    </source>
</evidence>
<proteinExistence type="predicted"/>
<keyword evidence="1" id="KW-0812">Transmembrane</keyword>
<sequence length="136" mass="15996">MKKQKIDKTHWTIQISVLTISLILFLFLPKILDLKEIFHKEITYTSILLPSLLLIFSIFLGIFLKKDNKPFTKSWIFNDFTYWNIFGLLFSLIAIFHFTTNNSIHGIFTQIFAYISLLFGYANELRNEIIGKKGKK</sequence>
<accession>A0A832R957</accession>
<comment type="caution">
    <text evidence="2">The sequence shown here is derived from an EMBL/GenBank/DDBJ whole genome shotgun (WGS) entry which is preliminary data.</text>
</comment>
<protein>
    <submittedName>
        <fullName evidence="2">Uncharacterized protein</fullName>
    </submittedName>
</protein>
<gene>
    <name evidence="2" type="ORF">GX533_02860</name>
</gene>
<evidence type="ECO:0000313" key="3">
    <source>
        <dbReference type="Proteomes" id="UP000576550"/>
    </source>
</evidence>
<feature type="transmembrane region" description="Helical" evidence="1">
    <location>
        <begin position="12"/>
        <end position="32"/>
    </location>
</feature>
<feature type="transmembrane region" description="Helical" evidence="1">
    <location>
        <begin position="76"/>
        <end position="98"/>
    </location>
</feature>